<evidence type="ECO:0000256" key="1">
    <source>
        <dbReference type="SAM" id="MobiDB-lite"/>
    </source>
</evidence>
<reference evidence="2" key="2">
    <citation type="submission" date="2012-12" db="EMBL/GenBank/DDBJ databases">
        <authorList>
            <person name="Gao Y.W."/>
            <person name="Fan S.T."/>
            <person name="Sun H.T."/>
            <person name="Wang Z."/>
            <person name="Gao X.L."/>
            <person name="Li Y.G."/>
            <person name="Wang T.C."/>
            <person name="Zhang K."/>
            <person name="Xu W.W."/>
            <person name="Yu Z.J."/>
            <person name="Xia X.Z."/>
        </authorList>
    </citation>
    <scope>NUCLEOTIDE SEQUENCE</scope>
    <source>
        <strain evidence="2">FR3</strain>
    </source>
</reference>
<proteinExistence type="predicted"/>
<feature type="compositionally biased region" description="Basic and acidic residues" evidence="1">
    <location>
        <begin position="62"/>
        <end position="113"/>
    </location>
</feature>
<feature type="compositionally biased region" description="Acidic residues" evidence="1">
    <location>
        <begin position="114"/>
        <end position="128"/>
    </location>
</feature>
<name>A0A0H5S6J0_BRUMA</name>
<organism evidence="2">
    <name type="scientific">Brugia malayi</name>
    <name type="common">Filarial nematode worm</name>
    <dbReference type="NCBI Taxonomy" id="6279"/>
    <lineage>
        <taxon>Eukaryota</taxon>
        <taxon>Metazoa</taxon>
        <taxon>Ecdysozoa</taxon>
        <taxon>Nematoda</taxon>
        <taxon>Chromadorea</taxon>
        <taxon>Rhabditida</taxon>
        <taxon>Spirurina</taxon>
        <taxon>Spiruromorpha</taxon>
        <taxon>Filarioidea</taxon>
        <taxon>Onchocercidae</taxon>
        <taxon>Brugia</taxon>
    </lineage>
</organism>
<feature type="region of interest" description="Disordered" evidence="1">
    <location>
        <begin position="45"/>
        <end position="221"/>
    </location>
</feature>
<reference evidence="2" key="1">
    <citation type="journal article" date="2007" name="Science">
        <title>Draft genome of the filarial nematode parasite Brugia malayi.</title>
        <authorList>
            <person name="Ghedin E."/>
            <person name="Wang S."/>
            <person name="Spiro D."/>
            <person name="Caler E."/>
            <person name="Zhao Q."/>
            <person name="Crabtree J."/>
            <person name="Allen J.E."/>
            <person name="Delcher A.L."/>
            <person name="Guiliano D.B."/>
            <person name="Miranda-Saavedra D."/>
            <person name="Angiuoli S.V."/>
            <person name="Creasy T."/>
            <person name="Amedeo P."/>
            <person name="Haas B."/>
            <person name="El-Sayed N.M."/>
            <person name="Wortman J.R."/>
            <person name="Feldblyum T."/>
            <person name="Tallon L."/>
            <person name="Schatz M."/>
            <person name="Shumway M."/>
            <person name="Koo H."/>
            <person name="Salzberg S.L."/>
            <person name="Schobel S."/>
            <person name="Pertea M."/>
            <person name="Pop M."/>
            <person name="White O."/>
            <person name="Barton G.J."/>
            <person name="Carlow C.K."/>
            <person name="Crawford M.J."/>
            <person name="Daub J."/>
            <person name="Dimmic M.W."/>
            <person name="Estes C.F."/>
            <person name="Foster J.M."/>
            <person name="Ganatra M."/>
            <person name="Gregory W.F."/>
            <person name="Johnson N.M."/>
            <person name="Jin J."/>
            <person name="Komuniecki R."/>
            <person name="Korf I."/>
            <person name="Kumar S."/>
            <person name="Laney S."/>
            <person name="Li B.W."/>
            <person name="Li W."/>
            <person name="Lindblom T.H."/>
            <person name="Lustigman S."/>
            <person name="Ma D."/>
            <person name="Maina C.V."/>
            <person name="Martin D.M."/>
            <person name="McCarter J.P."/>
            <person name="McReynolds L."/>
            <person name="Mitreva M."/>
            <person name="Nutman T.B."/>
            <person name="Parkinson J."/>
            <person name="Peregrin-Alvarez J.M."/>
            <person name="Poole C."/>
            <person name="Ren Q."/>
            <person name="Saunders L."/>
            <person name="Sluder A.E."/>
            <person name="Smith K."/>
            <person name="Stanke M."/>
            <person name="Unnasch T.R."/>
            <person name="Ware J."/>
            <person name="Wei A.D."/>
            <person name="Weil G."/>
            <person name="Williams D.J."/>
            <person name="Zhang Y."/>
            <person name="Williams S.A."/>
            <person name="Fraser-Liggett C."/>
            <person name="Slatko B."/>
            <person name="Blaxter M.L."/>
            <person name="Scott A.L."/>
        </authorList>
    </citation>
    <scope>NUCLEOTIDE SEQUENCE</scope>
    <source>
        <strain evidence="2">FR3</strain>
    </source>
</reference>
<sequence length="221" mass="24521">MSSGSGSRKPDAVPLRKSMKNVEHNKIVDAYNPYYSYFDERYKVRVGKGSRKKRRRRHISTPKKESDKIDKPDEAMAKVKEKPAEEKKIEMKSTGKDNRDKEALPETDLHGTDIEDERDEAEVEEEDKGIDRGESAGGAKGKVAEIKDTANESGIKATVSSSKEIDILSGSKGMTTKKDDEDSSGKGSTDYMDKQGTWEAGSADDRGLETGERKSEVELLL</sequence>
<feature type="region of interest" description="Disordered" evidence="1">
    <location>
        <begin position="1"/>
        <end position="23"/>
    </location>
</feature>
<dbReference type="AlphaFoldDB" id="A0A0H5S6J0"/>
<feature type="compositionally biased region" description="Basic and acidic residues" evidence="1">
    <location>
        <begin position="203"/>
        <end position="221"/>
    </location>
</feature>
<protein>
    <submittedName>
        <fullName evidence="2">Bm9683</fullName>
    </submittedName>
</protein>
<feature type="compositionally biased region" description="Basic residues" evidence="1">
    <location>
        <begin position="45"/>
        <end position="61"/>
    </location>
</feature>
<gene>
    <name evidence="2 3" type="ORF">Bm9683</name>
    <name evidence="2" type="ORF">BM_Bm9683</name>
</gene>
<accession>A0A0H5S6J0</accession>
<evidence type="ECO:0000313" key="2">
    <source>
        <dbReference type="EMBL" id="CRZ24028.1"/>
    </source>
</evidence>
<evidence type="ECO:0000313" key="3">
    <source>
        <dbReference type="WormBase" id="Bm9683"/>
    </source>
</evidence>
<dbReference type="EMBL" id="LN856932">
    <property type="protein sequence ID" value="CRZ24028.1"/>
    <property type="molecule type" value="Genomic_DNA"/>
</dbReference>
<dbReference type="OMA" id="GKPHEAM"/>
<dbReference type="WormBase" id="Bm9683">
    <property type="protein sequence ID" value="BM40946"/>
    <property type="gene ID" value="WBGene00229944"/>
</dbReference>